<dbReference type="PANTHER" id="PTHR47964">
    <property type="entry name" value="ATP-DEPENDENT DNA HELICASE HOMOLOG RECG, CHLOROPLASTIC"/>
    <property type="match status" value="1"/>
</dbReference>
<dbReference type="SMART" id="SM01058">
    <property type="entry name" value="CarD_TRCF"/>
    <property type="match status" value="1"/>
</dbReference>
<dbReference type="HAMAP" id="MF_00969">
    <property type="entry name" value="TRCF"/>
    <property type="match status" value="1"/>
</dbReference>
<keyword evidence="7 9" id="KW-0238">DNA-binding</keyword>
<keyword evidence="6 9" id="KW-0067">ATP-binding</keyword>
<protein>
    <recommendedName>
        <fullName evidence="9">Transcription-repair-coupling factor</fullName>
        <shortName evidence="9">TRCF</shortName>
        <ecNumber evidence="9">3.6.4.-</ecNumber>
    </recommendedName>
</protein>
<dbReference type="SUPFAM" id="SSF141259">
    <property type="entry name" value="CarD-like"/>
    <property type="match status" value="1"/>
</dbReference>
<dbReference type="SMART" id="SM00490">
    <property type="entry name" value="HELICc"/>
    <property type="match status" value="1"/>
</dbReference>
<dbReference type="Pfam" id="PF17757">
    <property type="entry name" value="UvrB_inter"/>
    <property type="match status" value="1"/>
</dbReference>
<dbReference type="Gene3D" id="3.40.50.300">
    <property type="entry name" value="P-loop containing nucleotide triphosphate hydrolases"/>
    <property type="match status" value="2"/>
</dbReference>
<keyword evidence="8 9" id="KW-0234">DNA repair</keyword>
<keyword evidence="3 9" id="KW-0227">DNA damage</keyword>
<dbReference type="PROSITE" id="PS51194">
    <property type="entry name" value="HELICASE_CTER"/>
    <property type="match status" value="1"/>
</dbReference>
<dbReference type="Proteomes" id="UP001527882">
    <property type="component" value="Unassembled WGS sequence"/>
</dbReference>
<dbReference type="CDD" id="cd17991">
    <property type="entry name" value="DEXHc_TRCF"/>
    <property type="match status" value="1"/>
</dbReference>
<evidence type="ECO:0000313" key="12">
    <source>
        <dbReference type="EMBL" id="MCZ8517549.1"/>
    </source>
</evidence>
<dbReference type="PROSITE" id="PS51192">
    <property type="entry name" value="HELICASE_ATP_BIND_1"/>
    <property type="match status" value="1"/>
</dbReference>
<dbReference type="InterPro" id="IPR041471">
    <property type="entry name" value="UvrB_inter"/>
</dbReference>
<organism evidence="12 13">
    <name type="scientific">Paenibacillus gyeongsangnamensis</name>
    <dbReference type="NCBI Taxonomy" id="3388067"/>
    <lineage>
        <taxon>Bacteria</taxon>
        <taxon>Bacillati</taxon>
        <taxon>Bacillota</taxon>
        <taxon>Bacilli</taxon>
        <taxon>Bacillales</taxon>
        <taxon>Paenibacillaceae</taxon>
        <taxon>Paenibacillus</taxon>
    </lineage>
</organism>
<evidence type="ECO:0000256" key="2">
    <source>
        <dbReference type="ARBA" id="ARBA00022741"/>
    </source>
</evidence>
<dbReference type="SUPFAM" id="SSF52540">
    <property type="entry name" value="P-loop containing nucleoside triphosphate hydrolases"/>
    <property type="match status" value="4"/>
</dbReference>
<evidence type="ECO:0000256" key="1">
    <source>
        <dbReference type="ARBA" id="ARBA00022490"/>
    </source>
</evidence>
<comment type="caution">
    <text evidence="12">The sequence shown here is derived from an EMBL/GenBank/DDBJ whole genome shotgun (WGS) entry which is preliminary data.</text>
</comment>
<evidence type="ECO:0000256" key="8">
    <source>
        <dbReference type="ARBA" id="ARBA00023204"/>
    </source>
</evidence>
<reference evidence="12 13" key="1">
    <citation type="submission" date="2022-12" db="EMBL/GenBank/DDBJ databases">
        <title>Draft genome sequence of Paenibacillus sp. dW9.</title>
        <authorList>
            <person name="Choi E.-W."/>
            <person name="Kim D.-U."/>
        </authorList>
    </citation>
    <scope>NUCLEOTIDE SEQUENCE [LARGE SCALE GENOMIC DNA]</scope>
    <source>
        <strain evidence="13">dW9</strain>
    </source>
</reference>
<evidence type="ECO:0000256" key="9">
    <source>
        <dbReference type="HAMAP-Rule" id="MF_00969"/>
    </source>
</evidence>
<accession>A0ABT4QKZ5</accession>
<evidence type="ECO:0000256" key="5">
    <source>
        <dbReference type="ARBA" id="ARBA00022806"/>
    </source>
</evidence>
<dbReference type="InterPro" id="IPR005118">
    <property type="entry name" value="TRCF_C"/>
</dbReference>
<dbReference type="InterPro" id="IPR004576">
    <property type="entry name" value="Mfd"/>
</dbReference>
<dbReference type="InterPro" id="IPR001650">
    <property type="entry name" value="Helicase_C-like"/>
</dbReference>
<dbReference type="InterPro" id="IPR036101">
    <property type="entry name" value="CarD-like/TRCF_RID_sf"/>
</dbReference>
<dbReference type="PANTHER" id="PTHR47964:SF1">
    <property type="entry name" value="ATP-DEPENDENT DNA HELICASE HOMOLOG RECG, CHLOROPLASTIC"/>
    <property type="match status" value="1"/>
</dbReference>
<keyword evidence="4 9" id="KW-0378">Hydrolase</keyword>
<name>A0ABT4QKZ5_9BACL</name>
<dbReference type="InterPro" id="IPR003711">
    <property type="entry name" value="CarD-like/TRCF_RID"/>
</dbReference>
<evidence type="ECO:0000256" key="7">
    <source>
        <dbReference type="ARBA" id="ARBA00023125"/>
    </source>
</evidence>
<dbReference type="InterPro" id="IPR011545">
    <property type="entry name" value="DEAD/DEAH_box_helicase_dom"/>
</dbReference>
<dbReference type="Gene3D" id="2.40.10.170">
    <property type="match status" value="1"/>
</dbReference>
<dbReference type="Gene3D" id="3.90.1150.50">
    <property type="entry name" value="Transcription-repair-coupling factor, D7 domain"/>
    <property type="match status" value="1"/>
</dbReference>
<dbReference type="Pfam" id="PF00270">
    <property type="entry name" value="DEAD"/>
    <property type="match status" value="1"/>
</dbReference>
<evidence type="ECO:0000259" key="10">
    <source>
        <dbReference type="PROSITE" id="PS51192"/>
    </source>
</evidence>
<dbReference type="InterPro" id="IPR047112">
    <property type="entry name" value="RecG/Mfd"/>
</dbReference>
<evidence type="ECO:0000259" key="11">
    <source>
        <dbReference type="PROSITE" id="PS51194"/>
    </source>
</evidence>
<keyword evidence="13" id="KW-1185">Reference proteome</keyword>
<dbReference type="InterPro" id="IPR037235">
    <property type="entry name" value="TRCF-like_C_D7"/>
</dbReference>
<dbReference type="InterPro" id="IPR027417">
    <property type="entry name" value="P-loop_NTPase"/>
</dbReference>
<evidence type="ECO:0000313" key="13">
    <source>
        <dbReference type="Proteomes" id="UP001527882"/>
    </source>
</evidence>
<dbReference type="SUPFAM" id="SSF143517">
    <property type="entry name" value="TRCF domain-like"/>
    <property type="match status" value="1"/>
</dbReference>
<dbReference type="Pfam" id="PF03461">
    <property type="entry name" value="TRCF"/>
    <property type="match status" value="1"/>
</dbReference>
<dbReference type="Gene3D" id="3.40.50.11180">
    <property type="match status" value="1"/>
</dbReference>
<dbReference type="NCBIfam" id="TIGR00580">
    <property type="entry name" value="mfd"/>
    <property type="match status" value="1"/>
</dbReference>
<dbReference type="Pfam" id="PF00271">
    <property type="entry name" value="Helicase_C"/>
    <property type="match status" value="1"/>
</dbReference>
<dbReference type="EC" id="3.6.4.-" evidence="9"/>
<dbReference type="RefSeq" id="WP_269886075.1">
    <property type="nucleotide sequence ID" value="NZ_JAQAGZ010000041.1"/>
</dbReference>
<sequence>MQALIQAFSADSDFQNIVSGIRSGMREQLIAGLTGSSRQVMLASLFEELQQPLFVVTHNMFSAQKMFEDLEELLPQDKVLLFPAQELLAAEAAIASPEMLAQRIDALTRLAAGFRGIVVVPYAGMRRLLPQQSAIVQAQFRLEVGQTVQLDELAGRMVELGYERVERVERKGEMSIRGGILDFYPLASAHPFRVELFDIEIDSIRSFEVTDQRSIDKLNALTVTPCREIVVEGKRLQSAAQQAYELLQAQLDKMSDRTSKDRLLEGIGHDIERLREGQYFHGLFKYVSLLFPERQTLLDYMPKDSILIVDEPARLLETARQLEKDEAEWMTMALQDGQCLPALTLSKPYETLLHRRPYPTLYMSLFLRQVPQTAPQNIVNFMCRLMQNFHGQMNLLKSEMERWKKSGAKVMMVASGEERVDRVKRVLADYHIDEPMMISGNLQTGFELPGIHLVVITEGEMFTQKQRKARKVDKKIENAERIKSYQELKVGDYVVHVNHGIGKFVGIGTLEVGGIHKDYLHIMYAGGDKLSVPIDQIDHIQKYVGAEEGKEPKVYKLGGSDWNRVKSKARSSVQDIADDLIKLYAERQATKGYAFNQDTGYQQEFEGMFPYDETIDQLRAIGEIKKDMEKSQPMDRLLCGDVGYGKTEVAIRAAFKAAIDGKQVAVLVPTTILAQQHYETFRERFSGFPFNIQVLSRFRSKKEQTDTMKGVKNGTVDVVIGTHRLLSKDVQFKDLGLLIVDEEQRFGVSHKEKLKRLKTNVDVLTLTATPIPRTLHMSMLGVRDLSVIETPPENRFPVQTYVVEYSASLVREAIERELAREGQVYYLYNRVQGINQMAEQISMLVPDARVTVAHGQMSEQELEKTILDFLDGEYDVLVSTSIIETGVDIPNVNTLVVHDADKMGLSQLYQLRGRVGRSNRIAYAYFSYQRDKVLTEVAEKRLQAIKEFTELGSGFKIAMRDLSIRGAGNLLGAEQSGFIASVGFDLYSQMLEEEIRKRKKEIVGETAEETKPWSTVIDVQIDAYIPGDYIYDSVQKIEIYKKVAAVKTLEEAAELHDELVDRFGDLPDAVHNLLTVARLKVYGAMYAIETITQKGVDYEFKVHADQNGNLDGQKLFQLANEFDNRIKLIGGPQIHIELKGKGLKPEETIAMLEKFLVQYKRALKSKGELQDVAK</sequence>
<dbReference type="EMBL" id="JAQAGZ010000041">
    <property type="protein sequence ID" value="MCZ8517549.1"/>
    <property type="molecule type" value="Genomic_DNA"/>
</dbReference>
<keyword evidence="1 9" id="KW-0963">Cytoplasm</keyword>
<dbReference type="Gene3D" id="3.30.2060.10">
    <property type="entry name" value="Penicillin-binding protein 1b domain"/>
    <property type="match status" value="1"/>
</dbReference>
<keyword evidence="5" id="KW-0347">Helicase</keyword>
<comment type="similarity">
    <text evidence="9">In the N-terminal section; belongs to the UvrB family.</text>
</comment>
<proteinExistence type="inferred from homology"/>
<dbReference type="Pfam" id="PF02559">
    <property type="entry name" value="CarD_TRCF_RID"/>
    <property type="match status" value="1"/>
</dbReference>
<evidence type="ECO:0000256" key="4">
    <source>
        <dbReference type="ARBA" id="ARBA00022801"/>
    </source>
</evidence>
<comment type="similarity">
    <text evidence="9">In the C-terminal section; belongs to the helicase family. RecG subfamily.</text>
</comment>
<dbReference type="InterPro" id="IPR014001">
    <property type="entry name" value="Helicase_ATP-bd"/>
</dbReference>
<gene>
    <name evidence="9 12" type="primary">mfd</name>
    <name evidence="12" type="ORF">O9H85_35480</name>
</gene>
<feature type="domain" description="Helicase ATP-binding" evidence="10">
    <location>
        <begin position="627"/>
        <end position="788"/>
    </location>
</feature>
<comment type="function">
    <text evidence="9">Couples transcription and DNA repair by recognizing RNA polymerase (RNAP) stalled at DNA lesions. Mediates ATP-dependent release of RNAP and its truncated transcript from the DNA, and recruitment of nucleotide excision repair machinery to the damaged site.</text>
</comment>
<feature type="domain" description="Helicase C-terminal" evidence="11">
    <location>
        <begin position="813"/>
        <end position="963"/>
    </location>
</feature>
<dbReference type="SMART" id="SM00982">
    <property type="entry name" value="TRCF"/>
    <property type="match status" value="1"/>
</dbReference>
<keyword evidence="2 9" id="KW-0547">Nucleotide-binding</keyword>
<evidence type="ECO:0000256" key="6">
    <source>
        <dbReference type="ARBA" id="ARBA00022840"/>
    </source>
</evidence>
<evidence type="ECO:0000256" key="3">
    <source>
        <dbReference type="ARBA" id="ARBA00022763"/>
    </source>
</evidence>
<dbReference type="SMART" id="SM00487">
    <property type="entry name" value="DEXDc"/>
    <property type="match status" value="1"/>
</dbReference>
<comment type="subcellular location">
    <subcellularLocation>
        <location evidence="9">Cytoplasm</location>
    </subcellularLocation>
</comment>